<dbReference type="KEGG" id="ttf:THTE_1102"/>
<evidence type="ECO:0000256" key="1">
    <source>
        <dbReference type="ARBA" id="ARBA00010577"/>
    </source>
</evidence>
<keyword evidence="5" id="KW-0969">Cilium</keyword>
<proteinExistence type="inferred from homology"/>
<accession>A0A286RCL2</accession>
<dbReference type="AlphaFoldDB" id="A0A286RCL2"/>
<sequence>MGPQNPNGKDAFKNLDLSAFLAMMIAELQNQDPMNPMDNAQLLQQVSQIREIESNMRLVNTLESLAKAQNITGGALLIGKQIKGLDAQGNSVSGKVDKVAMEGQDLFLYIGDSKIPIKNITEVSQEGNTTDIH</sequence>
<reference evidence="5 6" key="1">
    <citation type="journal article" name="Front. Microbiol.">
        <title>Sugar Metabolism of the First Thermophilic Planctomycete Thermogutta terrifontis: Comparative Genomic and Transcriptomic Approaches.</title>
        <authorList>
            <person name="Elcheninov A.G."/>
            <person name="Menzel P."/>
            <person name="Gudbergsdottir S.R."/>
            <person name="Slesarev A.I."/>
            <person name="Kadnikov V.V."/>
            <person name="Krogh A."/>
            <person name="Bonch-Osmolovskaya E.A."/>
            <person name="Peng X."/>
            <person name="Kublanov I.V."/>
        </authorList>
    </citation>
    <scope>NUCLEOTIDE SEQUENCE [LARGE SCALE GENOMIC DNA]</scope>
    <source>
        <strain evidence="5 6">R1</strain>
    </source>
</reference>
<evidence type="ECO:0000256" key="3">
    <source>
        <dbReference type="ARBA" id="ARBA00022795"/>
    </source>
</evidence>
<name>A0A286RCL2_9BACT</name>
<evidence type="ECO:0000256" key="2">
    <source>
        <dbReference type="ARBA" id="ARBA00016013"/>
    </source>
</evidence>
<evidence type="ECO:0000313" key="5">
    <source>
        <dbReference type="EMBL" id="ASV73704.1"/>
    </source>
</evidence>
<keyword evidence="5" id="KW-0282">Flagellum</keyword>
<evidence type="ECO:0000313" key="6">
    <source>
        <dbReference type="Proteomes" id="UP000215086"/>
    </source>
</evidence>
<keyword evidence="5" id="KW-0966">Cell projection</keyword>
<evidence type="ECO:0000256" key="4">
    <source>
        <dbReference type="ARBA" id="ARBA00024746"/>
    </source>
</evidence>
<keyword evidence="3" id="KW-1005">Bacterial flagellum biogenesis</keyword>
<keyword evidence="6" id="KW-1185">Reference proteome</keyword>
<dbReference type="InterPro" id="IPR005648">
    <property type="entry name" value="FlgD"/>
</dbReference>
<gene>
    <name evidence="5" type="ORF">THTE_1102</name>
</gene>
<protein>
    <recommendedName>
        <fullName evidence="2">Basal-body rod modification protein FlgD</fullName>
    </recommendedName>
</protein>
<comment type="similarity">
    <text evidence="1">Belongs to the FlgD family.</text>
</comment>
<dbReference type="Proteomes" id="UP000215086">
    <property type="component" value="Chromosome"/>
</dbReference>
<organism evidence="5 6">
    <name type="scientific">Thermogutta terrifontis</name>
    <dbReference type="NCBI Taxonomy" id="1331910"/>
    <lineage>
        <taxon>Bacteria</taxon>
        <taxon>Pseudomonadati</taxon>
        <taxon>Planctomycetota</taxon>
        <taxon>Planctomycetia</taxon>
        <taxon>Pirellulales</taxon>
        <taxon>Thermoguttaceae</taxon>
        <taxon>Thermogutta</taxon>
    </lineage>
</organism>
<dbReference type="EMBL" id="CP018477">
    <property type="protein sequence ID" value="ASV73704.1"/>
    <property type="molecule type" value="Genomic_DNA"/>
</dbReference>
<dbReference type="Pfam" id="PF03963">
    <property type="entry name" value="FlgD"/>
    <property type="match status" value="1"/>
</dbReference>
<dbReference type="GO" id="GO:0044781">
    <property type="term" value="P:bacterial-type flagellum organization"/>
    <property type="evidence" value="ECO:0007669"/>
    <property type="project" value="UniProtKB-KW"/>
</dbReference>
<comment type="function">
    <text evidence="4">Required for flagellar hook formation. May act as a scaffolding protein.</text>
</comment>